<dbReference type="EMBL" id="BAAAMJ010000003">
    <property type="protein sequence ID" value="GAA1896302.1"/>
    <property type="molecule type" value="Genomic_DNA"/>
</dbReference>
<feature type="transmembrane region" description="Helical" evidence="2">
    <location>
        <begin position="12"/>
        <end position="31"/>
    </location>
</feature>
<organism evidence="4 5">
    <name type="scientific">Streptomyces sodiiphilus</name>
    <dbReference type="NCBI Taxonomy" id="226217"/>
    <lineage>
        <taxon>Bacteria</taxon>
        <taxon>Bacillati</taxon>
        <taxon>Actinomycetota</taxon>
        <taxon>Actinomycetes</taxon>
        <taxon>Kitasatosporales</taxon>
        <taxon>Streptomycetaceae</taxon>
        <taxon>Streptomyces</taxon>
    </lineage>
</organism>
<dbReference type="Proteomes" id="UP001501303">
    <property type="component" value="Unassembled WGS sequence"/>
</dbReference>
<dbReference type="RefSeq" id="WP_344258125.1">
    <property type="nucleotide sequence ID" value="NZ_BAAAMJ010000003.1"/>
</dbReference>
<reference evidence="4 5" key="1">
    <citation type="journal article" date="2019" name="Int. J. Syst. Evol. Microbiol.">
        <title>The Global Catalogue of Microorganisms (GCM) 10K type strain sequencing project: providing services to taxonomists for standard genome sequencing and annotation.</title>
        <authorList>
            <consortium name="The Broad Institute Genomics Platform"/>
            <consortium name="The Broad Institute Genome Sequencing Center for Infectious Disease"/>
            <person name="Wu L."/>
            <person name="Ma J."/>
        </authorList>
    </citation>
    <scope>NUCLEOTIDE SEQUENCE [LARGE SCALE GENOMIC DNA]</scope>
    <source>
        <strain evidence="4 5">JCM 13581</strain>
    </source>
</reference>
<dbReference type="InterPro" id="IPR029476">
    <property type="entry name" value="DNase_NucA_NucB"/>
</dbReference>
<keyword evidence="2" id="KW-0812">Transmembrane</keyword>
<accession>A0ABN2NSR5</accession>
<feature type="domain" description="Deoxyribonuclease NucA/NucB" evidence="3">
    <location>
        <begin position="94"/>
        <end position="181"/>
    </location>
</feature>
<keyword evidence="2" id="KW-1133">Transmembrane helix</keyword>
<sequence length="207" mass="21706">MAGSGGGRGKGVVVVTGFVVAGLVGYGWVWGGGGQPNETVEIGGETFLVPAGEGERLAECTDEQVVEDRLCGGLDIVVVDAARMPFVARNIALAWREGHPSVLTRDADRTRAEERREAACPAGGAVEEGGSCEAYPFPGTREGGARARTETVPEREALCRDGTLTGGFQLQGIGDGERFRLVIRNPGDLAERSWTGTDIARDTDCGV</sequence>
<proteinExistence type="predicted"/>
<keyword evidence="5" id="KW-1185">Reference proteome</keyword>
<dbReference type="Pfam" id="PF14040">
    <property type="entry name" value="DNase_NucA_NucB"/>
    <property type="match status" value="1"/>
</dbReference>
<keyword evidence="2" id="KW-0472">Membrane</keyword>
<evidence type="ECO:0000313" key="4">
    <source>
        <dbReference type="EMBL" id="GAA1896302.1"/>
    </source>
</evidence>
<evidence type="ECO:0000259" key="3">
    <source>
        <dbReference type="Pfam" id="PF14040"/>
    </source>
</evidence>
<protein>
    <recommendedName>
        <fullName evidence="3">Deoxyribonuclease NucA/NucB domain-containing protein</fullName>
    </recommendedName>
</protein>
<evidence type="ECO:0000313" key="5">
    <source>
        <dbReference type="Proteomes" id="UP001501303"/>
    </source>
</evidence>
<evidence type="ECO:0000256" key="1">
    <source>
        <dbReference type="SAM" id="MobiDB-lite"/>
    </source>
</evidence>
<name>A0ABN2NSR5_9ACTN</name>
<comment type="caution">
    <text evidence="4">The sequence shown here is derived from an EMBL/GenBank/DDBJ whole genome shotgun (WGS) entry which is preliminary data.</text>
</comment>
<evidence type="ECO:0000256" key="2">
    <source>
        <dbReference type="SAM" id="Phobius"/>
    </source>
</evidence>
<feature type="region of interest" description="Disordered" evidence="1">
    <location>
        <begin position="131"/>
        <end position="151"/>
    </location>
</feature>
<gene>
    <name evidence="4" type="ORF">GCM10009716_02920</name>
</gene>